<keyword evidence="2" id="KW-0472">Membrane</keyword>
<evidence type="ECO:0000256" key="1">
    <source>
        <dbReference type="SAM" id="MobiDB-lite"/>
    </source>
</evidence>
<reference evidence="3 4" key="1">
    <citation type="submission" date="2011-08" db="EMBL/GenBank/DDBJ databases">
        <title>The Genome Sequence of Plasmodium vivax India VII.</title>
        <authorList>
            <consortium name="The Broad Institute Genome Sequencing Platform"/>
            <consortium name="The Broad Institute Genome Sequencing Center for Infectious Disease"/>
            <person name="Neafsey D."/>
            <person name="Carlton J."/>
            <person name="Barnwell J."/>
            <person name="Collins W."/>
            <person name="Escalante A."/>
            <person name="Mullikin J."/>
            <person name="Saul A."/>
            <person name="Guigo R."/>
            <person name="Camara F."/>
            <person name="Young S.K."/>
            <person name="Zeng Q."/>
            <person name="Gargeya S."/>
            <person name="Fitzgerald M."/>
            <person name="Haas B."/>
            <person name="Abouelleil A."/>
            <person name="Alvarado L."/>
            <person name="Arachchi H.M."/>
            <person name="Berlin A."/>
            <person name="Brown A."/>
            <person name="Chapman S.B."/>
            <person name="Chen Z."/>
            <person name="Dunbar C."/>
            <person name="Freedman E."/>
            <person name="Gearin G."/>
            <person name="Gellesch M."/>
            <person name="Goldberg J."/>
            <person name="Griggs A."/>
            <person name="Gujja S."/>
            <person name="Heiman D."/>
            <person name="Howarth C."/>
            <person name="Larson L."/>
            <person name="Lui A."/>
            <person name="MacDonald P.J.P."/>
            <person name="Montmayeur A."/>
            <person name="Murphy C."/>
            <person name="Neiman D."/>
            <person name="Pearson M."/>
            <person name="Priest M."/>
            <person name="Roberts A."/>
            <person name="Saif S."/>
            <person name="Shea T."/>
            <person name="Shenoy N."/>
            <person name="Sisk P."/>
            <person name="Stolte C."/>
            <person name="Sykes S."/>
            <person name="Wortman J."/>
            <person name="Nusbaum C."/>
            <person name="Birren B."/>
        </authorList>
    </citation>
    <scope>NUCLEOTIDE SEQUENCE [LARGE SCALE GENOMIC DNA]</scope>
    <source>
        <strain evidence="3 4">India VII</strain>
    </source>
</reference>
<feature type="compositionally biased region" description="Acidic residues" evidence="1">
    <location>
        <begin position="71"/>
        <end position="84"/>
    </location>
</feature>
<evidence type="ECO:0000313" key="3">
    <source>
        <dbReference type="EMBL" id="KMZ79947.1"/>
    </source>
</evidence>
<protein>
    <recommendedName>
        <fullName evidence="5">Skeleton-binding protein 1</fullName>
    </recommendedName>
</protein>
<dbReference type="EMBL" id="KQ234312">
    <property type="protein sequence ID" value="KMZ79947.1"/>
    <property type="molecule type" value="Genomic_DNA"/>
</dbReference>
<dbReference type="OrthoDB" id="387664at2759"/>
<sequence length="236" mass="25785">MNPEEQVNVATEVPEVVDNSLGSLSTEEVPAFNPTVADVPSLEQDAVEVPQVDAADDGAVDLADLSDDVVADLADLPEEVDPDAGSEGSSEFGADAAAPETPEEPILPPPNLDEMFSEESIKKLRQAIESSPCYQRRLAAYKQQQEQLGKSIDISPSSSMISPLYKLQFFGSYVKGMLQLVQNNYLVLLLIGLLVINGILFYNYFTSVSDNKTQSKEEKLKKKMKAKAEKLDKEDI</sequence>
<gene>
    <name evidence="3" type="ORF">PVIIG_04202</name>
</gene>
<name>A0A0J9SDF9_PLAVI</name>
<keyword evidence="2" id="KW-1133">Transmembrane helix</keyword>
<proteinExistence type="predicted"/>
<evidence type="ECO:0008006" key="5">
    <source>
        <dbReference type="Google" id="ProtNLM"/>
    </source>
</evidence>
<dbReference type="AlphaFoldDB" id="A0A0J9SDF9"/>
<feature type="transmembrane region" description="Helical" evidence="2">
    <location>
        <begin position="185"/>
        <end position="205"/>
    </location>
</feature>
<feature type="region of interest" description="Disordered" evidence="1">
    <location>
        <begin position="212"/>
        <end position="236"/>
    </location>
</feature>
<accession>A0A0J9SDF9</accession>
<organism evidence="3 4">
    <name type="scientific">Plasmodium vivax India VII</name>
    <dbReference type="NCBI Taxonomy" id="1077284"/>
    <lineage>
        <taxon>Eukaryota</taxon>
        <taxon>Sar</taxon>
        <taxon>Alveolata</taxon>
        <taxon>Apicomplexa</taxon>
        <taxon>Aconoidasida</taxon>
        <taxon>Haemosporida</taxon>
        <taxon>Plasmodiidae</taxon>
        <taxon>Plasmodium</taxon>
        <taxon>Plasmodium (Plasmodium)</taxon>
    </lineage>
</organism>
<evidence type="ECO:0000313" key="4">
    <source>
        <dbReference type="Proteomes" id="UP000053562"/>
    </source>
</evidence>
<feature type="compositionally biased region" description="Basic and acidic residues" evidence="1">
    <location>
        <begin position="213"/>
        <end position="236"/>
    </location>
</feature>
<feature type="region of interest" description="Disordered" evidence="1">
    <location>
        <begin position="71"/>
        <end position="109"/>
    </location>
</feature>
<evidence type="ECO:0000256" key="2">
    <source>
        <dbReference type="SAM" id="Phobius"/>
    </source>
</evidence>
<keyword evidence="2" id="KW-0812">Transmembrane</keyword>
<dbReference type="Proteomes" id="UP000053562">
    <property type="component" value="Unassembled WGS sequence"/>
</dbReference>